<proteinExistence type="predicted"/>
<comment type="caution">
    <text evidence="1">The sequence shown here is derived from an EMBL/GenBank/DDBJ whole genome shotgun (WGS) entry which is preliminary data.</text>
</comment>
<reference evidence="1 2" key="1">
    <citation type="submission" date="2018-10" db="EMBL/GenBank/DDBJ databases">
        <title>Genome assembly for a Yunnan-Guizhou Plateau 3E fish, Anabarilius grahami (Regan), and its evolutionary and genetic applications.</title>
        <authorList>
            <person name="Jiang W."/>
        </authorList>
    </citation>
    <scope>NUCLEOTIDE SEQUENCE [LARGE SCALE GENOMIC DNA]</scope>
    <source>
        <strain evidence="1">AG-KIZ</strain>
        <tissue evidence="1">Muscle</tissue>
    </source>
</reference>
<protein>
    <submittedName>
        <fullName evidence="1">Uncharacterized protein</fullName>
    </submittedName>
</protein>
<organism evidence="1 2">
    <name type="scientific">Anabarilius grahami</name>
    <name type="common">Kanglang fish</name>
    <name type="synonym">Barilius grahami</name>
    <dbReference type="NCBI Taxonomy" id="495550"/>
    <lineage>
        <taxon>Eukaryota</taxon>
        <taxon>Metazoa</taxon>
        <taxon>Chordata</taxon>
        <taxon>Craniata</taxon>
        <taxon>Vertebrata</taxon>
        <taxon>Euteleostomi</taxon>
        <taxon>Actinopterygii</taxon>
        <taxon>Neopterygii</taxon>
        <taxon>Teleostei</taxon>
        <taxon>Ostariophysi</taxon>
        <taxon>Cypriniformes</taxon>
        <taxon>Xenocyprididae</taxon>
        <taxon>Xenocypridinae</taxon>
        <taxon>Xenocypridinae incertae sedis</taxon>
        <taxon>Anabarilius</taxon>
    </lineage>
</organism>
<dbReference type="AlphaFoldDB" id="A0A3N0YMA5"/>
<gene>
    <name evidence="1" type="ORF">DPX16_16933</name>
</gene>
<dbReference type="Proteomes" id="UP000281406">
    <property type="component" value="Unassembled WGS sequence"/>
</dbReference>
<evidence type="ECO:0000313" key="2">
    <source>
        <dbReference type="Proteomes" id="UP000281406"/>
    </source>
</evidence>
<name>A0A3N0YMA5_ANAGA</name>
<accession>A0A3N0YMA5</accession>
<evidence type="ECO:0000313" key="1">
    <source>
        <dbReference type="EMBL" id="ROL47345.1"/>
    </source>
</evidence>
<dbReference type="EMBL" id="RJVU01035834">
    <property type="protein sequence ID" value="ROL47345.1"/>
    <property type="molecule type" value="Genomic_DNA"/>
</dbReference>
<keyword evidence="2" id="KW-1185">Reference proteome</keyword>
<sequence>MVILNFPRERGCRQTWSRQDTMTLTGDTETLGITENTGDRERGCRQTWSRQDTMTLTGDTRNHGEHWRQVIRQPLQCRHKACTTKALPCSLQPLTQEQVFTGQQQK</sequence>